<organism evidence="2 3">
    <name type="scientific">Meganyctiphanes norvegica</name>
    <name type="common">Northern krill</name>
    <name type="synonym">Thysanopoda norvegica</name>
    <dbReference type="NCBI Taxonomy" id="48144"/>
    <lineage>
        <taxon>Eukaryota</taxon>
        <taxon>Metazoa</taxon>
        <taxon>Ecdysozoa</taxon>
        <taxon>Arthropoda</taxon>
        <taxon>Crustacea</taxon>
        <taxon>Multicrustacea</taxon>
        <taxon>Malacostraca</taxon>
        <taxon>Eumalacostraca</taxon>
        <taxon>Eucarida</taxon>
        <taxon>Euphausiacea</taxon>
        <taxon>Euphausiidae</taxon>
        <taxon>Meganyctiphanes</taxon>
    </lineage>
</organism>
<gene>
    <name evidence="2" type="ORF">MNOR_LOCUS20747</name>
</gene>
<accession>A0AAV2R4X5</accession>
<comment type="caution">
    <text evidence="2">The sequence shown here is derived from an EMBL/GenBank/DDBJ whole genome shotgun (WGS) entry which is preliminary data.</text>
</comment>
<dbReference type="PANTHER" id="PTHR24127">
    <property type="entry name" value="ANKYRIN REPEAT AND EF-HAND DOMAIN-CONTAINING PROTEIN 1"/>
    <property type="match status" value="1"/>
</dbReference>
<dbReference type="SMART" id="SM00248">
    <property type="entry name" value="ANK"/>
    <property type="match status" value="3"/>
</dbReference>
<proteinExistence type="predicted"/>
<dbReference type="Pfam" id="PF12796">
    <property type="entry name" value="Ank_2"/>
    <property type="match status" value="1"/>
</dbReference>
<dbReference type="InterPro" id="IPR002110">
    <property type="entry name" value="Ankyrin_rpt"/>
</dbReference>
<sequence length="116" mass="12628">MSQLSNKTSRLKFAVLSGDQEKVRASISEGDDPDTCIPFSHWKSVPVLCVASGMGYNEVVLVLLEAGANTEYRGDYIWSALYEAASLGHSTIVETLLDNGADMVSIYKSDVVLLMH</sequence>
<dbReference type="InterPro" id="IPR036770">
    <property type="entry name" value="Ankyrin_rpt-contain_sf"/>
</dbReference>
<dbReference type="EMBL" id="CAXKWB010016232">
    <property type="protein sequence ID" value="CAL4115812.1"/>
    <property type="molecule type" value="Genomic_DNA"/>
</dbReference>
<evidence type="ECO:0000313" key="3">
    <source>
        <dbReference type="Proteomes" id="UP001497623"/>
    </source>
</evidence>
<name>A0AAV2R4X5_MEGNR</name>
<dbReference type="PROSITE" id="PS50088">
    <property type="entry name" value="ANK_REPEAT"/>
    <property type="match status" value="1"/>
</dbReference>
<dbReference type="PANTHER" id="PTHR24127:SF1">
    <property type="entry name" value="ANKYRIN REPEAT AND EF-HAND DOMAIN-CONTAINING PROTEIN 1"/>
    <property type="match status" value="1"/>
</dbReference>
<evidence type="ECO:0000256" key="1">
    <source>
        <dbReference type="PROSITE-ProRule" id="PRU00023"/>
    </source>
</evidence>
<protein>
    <submittedName>
        <fullName evidence="2">Uncharacterized protein</fullName>
    </submittedName>
</protein>
<feature type="repeat" description="ANK" evidence="1">
    <location>
        <begin position="79"/>
        <end position="103"/>
    </location>
</feature>
<keyword evidence="3" id="KW-1185">Reference proteome</keyword>
<feature type="non-terminal residue" evidence="2">
    <location>
        <position position="116"/>
    </location>
</feature>
<dbReference type="PROSITE" id="PS50297">
    <property type="entry name" value="ANK_REP_REGION"/>
    <property type="match status" value="1"/>
</dbReference>
<dbReference type="InterPro" id="IPR052801">
    <property type="entry name" value="Ankyrin-EF-hand"/>
</dbReference>
<dbReference type="Gene3D" id="1.25.40.20">
    <property type="entry name" value="Ankyrin repeat-containing domain"/>
    <property type="match status" value="1"/>
</dbReference>
<dbReference type="Proteomes" id="UP001497623">
    <property type="component" value="Unassembled WGS sequence"/>
</dbReference>
<evidence type="ECO:0000313" key="2">
    <source>
        <dbReference type="EMBL" id="CAL4115812.1"/>
    </source>
</evidence>
<reference evidence="2 3" key="1">
    <citation type="submission" date="2024-05" db="EMBL/GenBank/DDBJ databases">
        <authorList>
            <person name="Wallberg A."/>
        </authorList>
    </citation>
    <scope>NUCLEOTIDE SEQUENCE [LARGE SCALE GENOMIC DNA]</scope>
</reference>
<dbReference type="AlphaFoldDB" id="A0AAV2R4X5"/>
<keyword evidence="1" id="KW-0040">ANK repeat</keyword>
<dbReference type="SUPFAM" id="SSF48403">
    <property type="entry name" value="Ankyrin repeat"/>
    <property type="match status" value="1"/>
</dbReference>